<dbReference type="Proteomes" id="UP000596902">
    <property type="component" value="Unassembled WGS sequence"/>
</dbReference>
<keyword evidence="8" id="KW-1185">Reference proteome</keyword>
<evidence type="ECO:0000259" key="6">
    <source>
        <dbReference type="Pfam" id="PF13193"/>
    </source>
</evidence>
<dbReference type="FunFam" id="3.60.21.10:FF:000054">
    <property type="entry name" value="DCR2p Phosphoesterase"/>
    <property type="match status" value="1"/>
</dbReference>
<feature type="domain" description="Calcineurin-like phosphoesterase" evidence="4">
    <location>
        <begin position="218"/>
        <end position="465"/>
    </location>
</feature>
<comment type="similarity">
    <text evidence="2">Belongs to the ATP-dependent AMP-binding enzyme family.</text>
</comment>
<dbReference type="Pfam" id="PF00501">
    <property type="entry name" value="AMP-binding"/>
    <property type="match status" value="1"/>
</dbReference>
<keyword evidence="3" id="KW-0472">Membrane</keyword>
<evidence type="ECO:0000256" key="3">
    <source>
        <dbReference type="SAM" id="Phobius"/>
    </source>
</evidence>
<dbReference type="Gene3D" id="3.60.21.10">
    <property type="match status" value="1"/>
</dbReference>
<feature type="domain" description="AMP-dependent synthetase/ligase" evidence="5">
    <location>
        <begin position="562"/>
        <end position="934"/>
    </location>
</feature>
<dbReference type="CDD" id="cd07383">
    <property type="entry name" value="MPP_Dcr2"/>
    <property type="match status" value="1"/>
</dbReference>
<dbReference type="InterPro" id="IPR004843">
    <property type="entry name" value="Calcineurin-like_PHP"/>
</dbReference>
<sequence>MTRRIVRTGIQLIALTIVVSVTVFFLDNRYRVLPQSVHSHMPLHHDGLIITDITVQTCSTINPLSKCMLDQKKWHRIEKDLHLGSGWVTKAYVHIKRKREEELKTEDKVIIDVRTGKLDPSVGEKAQASEKWESRPADIWIKRSLKRHASDSKKAVTAVDILFGADAVEPRPGWELVKNGALHLETGKASTDPRLSIRRGPAAKVEKPVPKIRKDGKFKIMQISDLHLSTGLGHCRDPEPKGHNGGHCDADPRTIEFVERVLDDEKPDFVVLSGDQVNGDTAPDVQSALFKIVDPLAERKIPYAAIFGNHDDEGTLSRHAQMDLYDSLPYSVSEPGPNTIDGVGNYFVEIQAHSSKHSALTLYFLDTHSYSPDETHYRGYDWLKPNQIDWFKTTAQGLKEAHSHYTHKHLNMAFIHIPLPEYGNVDNERVGNWTEPITAPAFNTHFKDALVEYDISAVSCGHDHVNDYCSLSKEPETGDPELWMCYAGGSGFGGYGGYNNYHRRLRVFEIDTNQARIVTWKRLEYGFFTIVLDMPFLAQKCLPIPTKDILSWMYDDPLFDQDRPIYIDANNPAHHITAAQAHVLIRQLIAGLKHAGIQTGDVVLVHAFNSIYYPIIVLGIIGAGAIYTGTNPGYTRWEIEHALKSSAAKMVICDTEVLENGMSVAAEECGLPRERILMLDDTSLHLPPQRAADDKTSWRTLLMHGEADWQRFDELETSRRTIAGLFFSSGTTGLPKLAKLSHYNLIAQHTLVFQANPRPYLLKRLIALPMFHAATAPSTHFSPLRAGQQQIVMRRYEPRTFPEMAEKHAITDLTLVPPQVTSMLAIPLTKAEKRRMLATVRWAVGGAAHLDATTQKRFQDLLPPGSPFTQIWGMTEVSCFGSIFPWPEIDDTGSVGKFLSNLDVKLLDDDGKDITNFDVKGELAVRGPTITSGYVGVARERDFDSEGYFRTGDVLYCNGRTRLWYIVDRKKELIKVRGFQVAPAELEGVILECPGVADVAVIGVSGCGSNEEVPRAYIVKGKDEELTEQHVKSWVEAKLAKYKRLDGGVVFVPAIPKSPSGKILKRVLKEGMTEVATRAKL</sequence>
<dbReference type="Pfam" id="PF13193">
    <property type="entry name" value="AMP-binding_C"/>
    <property type="match status" value="1"/>
</dbReference>
<dbReference type="InterPro" id="IPR042099">
    <property type="entry name" value="ANL_N_sf"/>
</dbReference>
<dbReference type="InterPro" id="IPR045851">
    <property type="entry name" value="AMP-bd_C_sf"/>
</dbReference>
<dbReference type="Gene3D" id="3.40.50.12780">
    <property type="entry name" value="N-terminal domain of ligase-like"/>
    <property type="match status" value="1"/>
</dbReference>
<dbReference type="FunFam" id="3.30.300.30:FF:000007">
    <property type="entry name" value="4-coumarate--CoA ligase 2"/>
    <property type="match status" value="1"/>
</dbReference>
<reference evidence="7" key="2">
    <citation type="submission" date="2020-08" db="EMBL/GenBank/DDBJ databases">
        <title>Draft Genome Sequence of Cumin Blight Pathogen Alternaria burnsii.</title>
        <authorList>
            <person name="Feng Z."/>
        </authorList>
    </citation>
    <scope>NUCLEOTIDE SEQUENCE</scope>
    <source>
        <strain evidence="7">CBS107.38</strain>
    </source>
</reference>
<dbReference type="SUPFAM" id="SSF56300">
    <property type="entry name" value="Metallo-dependent phosphatases"/>
    <property type="match status" value="1"/>
</dbReference>
<dbReference type="EMBL" id="JAAABM010000017">
    <property type="protein sequence ID" value="KAF7672311.1"/>
    <property type="molecule type" value="Genomic_DNA"/>
</dbReference>
<dbReference type="PANTHER" id="PTHR24096:SF265">
    <property type="entry name" value="ENZYME, PUTATIVE (AFU_ORTHOLOGUE AFUA_5G14270)-RELATED"/>
    <property type="match status" value="1"/>
</dbReference>
<evidence type="ECO:0000313" key="8">
    <source>
        <dbReference type="Proteomes" id="UP000596902"/>
    </source>
</evidence>
<keyword evidence="3" id="KW-1133">Transmembrane helix</keyword>
<comment type="pathway">
    <text evidence="1">Mycotoxin biosynthesis.</text>
</comment>
<protein>
    <submittedName>
        <fullName evidence="7">Metallo-dependent phosphatase</fullName>
    </submittedName>
</protein>
<evidence type="ECO:0000259" key="5">
    <source>
        <dbReference type="Pfam" id="PF00501"/>
    </source>
</evidence>
<evidence type="ECO:0000313" key="7">
    <source>
        <dbReference type="EMBL" id="KAF7672311.1"/>
    </source>
</evidence>
<gene>
    <name evidence="7" type="ORF">GT037_009821</name>
</gene>
<reference evidence="7" key="1">
    <citation type="submission" date="2020-01" db="EMBL/GenBank/DDBJ databases">
        <authorList>
            <person name="Feng Z.H.Z."/>
        </authorList>
    </citation>
    <scope>NUCLEOTIDE SEQUENCE</scope>
    <source>
        <strain evidence="7">CBS107.38</strain>
    </source>
</reference>
<evidence type="ECO:0000256" key="1">
    <source>
        <dbReference type="ARBA" id="ARBA00004685"/>
    </source>
</evidence>
<feature type="domain" description="AMP-binding enzyme C-terminal" evidence="6">
    <location>
        <begin position="985"/>
        <end position="1062"/>
    </location>
</feature>
<dbReference type="Gene3D" id="3.30.300.30">
    <property type="match status" value="1"/>
</dbReference>
<dbReference type="CDD" id="cd05911">
    <property type="entry name" value="Firefly_Luc_like"/>
    <property type="match status" value="1"/>
</dbReference>
<dbReference type="RefSeq" id="XP_038782669.1">
    <property type="nucleotide sequence ID" value="XM_038934868.1"/>
</dbReference>
<proteinExistence type="inferred from homology"/>
<evidence type="ECO:0000256" key="2">
    <source>
        <dbReference type="ARBA" id="ARBA00006432"/>
    </source>
</evidence>
<comment type="caution">
    <text evidence="7">The sequence shown here is derived from an EMBL/GenBank/DDBJ whole genome shotgun (WGS) entry which is preliminary data.</text>
</comment>
<dbReference type="GO" id="GO:0016787">
    <property type="term" value="F:hydrolase activity"/>
    <property type="evidence" value="ECO:0007669"/>
    <property type="project" value="InterPro"/>
</dbReference>
<dbReference type="Pfam" id="PF00149">
    <property type="entry name" value="Metallophos"/>
    <property type="match status" value="1"/>
</dbReference>
<evidence type="ECO:0000259" key="4">
    <source>
        <dbReference type="Pfam" id="PF00149"/>
    </source>
</evidence>
<dbReference type="AlphaFoldDB" id="A0A8H7EC98"/>
<accession>A0A8H7EC98</accession>
<dbReference type="GO" id="GO:0016405">
    <property type="term" value="F:CoA-ligase activity"/>
    <property type="evidence" value="ECO:0007669"/>
    <property type="project" value="TreeGrafter"/>
</dbReference>
<feature type="transmembrane region" description="Helical" evidence="3">
    <location>
        <begin position="9"/>
        <end position="26"/>
    </location>
</feature>
<name>A0A8H7EC98_9PLEO</name>
<dbReference type="InterPro" id="IPR025110">
    <property type="entry name" value="AMP-bd_C"/>
</dbReference>
<dbReference type="GO" id="GO:0019748">
    <property type="term" value="P:secondary metabolic process"/>
    <property type="evidence" value="ECO:0007669"/>
    <property type="project" value="TreeGrafter"/>
</dbReference>
<dbReference type="PANTHER" id="PTHR24096">
    <property type="entry name" value="LONG-CHAIN-FATTY-ACID--COA LIGASE"/>
    <property type="match status" value="1"/>
</dbReference>
<dbReference type="InterPro" id="IPR000873">
    <property type="entry name" value="AMP-dep_synth/lig_dom"/>
</dbReference>
<dbReference type="SUPFAM" id="SSF56801">
    <property type="entry name" value="Acetyl-CoA synthetase-like"/>
    <property type="match status" value="1"/>
</dbReference>
<dbReference type="GeneID" id="62208046"/>
<dbReference type="InterPro" id="IPR029052">
    <property type="entry name" value="Metallo-depent_PP-like"/>
</dbReference>
<keyword evidence="3" id="KW-0812">Transmembrane</keyword>
<organism evidence="7 8">
    <name type="scientific">Alternaria burnsii</name>
    <dbReference type="NCBI Taxonomy" id="1187904"/>
    <lineage>
        <taxon>Eukaryota</taxon>
        <taxon>Fungi</taxon>
        <taxon>Dikarya</taxon>
        <taxon>Ascomycota</taxon>
        <taxon>Pezizomycotina</taxon>
        <taxon>Dothideomycetes</taxon>
        <taxon>Pleosporomycetidae</taxon>
        <taxon>Pleosporales</taxon>
        <taxon>Pleosporineae</taxon>
        <taxon>Pleosporaceae</taxon>
        <taxon>Alternaria</taxon>
        <taxon>Alternaria sect. Alternaria</taxon>
    </lineage>
</organism>